<evidence type="ECO:0000313" key="2">
    <source>
        <dbReference type="Proteomes" id="UP000499080"/>
    </source>
</evidence>
<dbReference type="EMBL" id="BGPR01042329">
    <property type="protein sequence ID" value="GBO18737.1"/>
    <property type="molecule type" value="Genomic_DNA"/>
</dbReference>
<sequence>MHRNKYLSESALKSANEKNSGTLSCHTCILWWGNSRTFPTVGFDHWKHGRLVVGRSVVRLSSGVEGRRSSTLEVGDENGMLSGEKGSAVKNRFRSLELGFQTPERRKRAV</sequence>
<protein>
    <submittedName>
        <fullName evidence="1">Uncharacterized protein</fullName>
    </submittedName>
</protein>
<evidence type="ECO:0000313" key="1">
    <source>
        <dbReference type="EMBL" id="GBO18737.1"/>
    </source>
</evidence>
<dbReference type="AlphaFoldDB" id="A0A4Y2V4T1"/>
<name>A0A4Y2V4T1_ARAVE</name>
<comment type="caution">
    <text evidence="1">The sequence shown here is derived from an EMBL/GenBank/DDBJ whole genome shotgun (WGS) entry which is preliminary data.</text>
</comment>
<keyword evidence="2" id="KW-1185">Reference proteome</keyword>
<proteinExistence type="predicted"/>
<dbReference type="Proteomes" id="UP000499080">
    <property type="component" value="Unassembled WGS sequence"/>
</dbReference>
<organism evidence="1 2">
    <name type="scientific">Araneus ventricosus</name>
    <name type="common">Orbweaver spider</name>
    <name type="synonym">Epeira ventricosa</name>
    <dbReference type="NCBI Taxonomy" id="182803"/>
    <lineage>
        <taxon>Eukaryota</taxon>
        <taxon>Metazoa</taxon>
        <taxon>Ecdysozoa</taxon>
        <taxon>Arthropoda</taxon>
        <taxon>Chelicerata</taxon>
        <taxon>Arachnida</taxon>
        <taxon>Araneae</taxon>
        <taxon>Araneomorphae</taxon>
        <taxon>Entelegynae</taxon>
        <taxon>Araneoidea</taxon>
        <taxon>Araneidae</taxon>
        <taxon>Araneus</taxon>
    </lineage>
</organism>
<reference evidence="1 2" key="1">
    <citation type="journal article" date="2019" name="Sci. Rep.">
        <title>Orb-weaving spider Araneus ventricosus genome elucidates the spidroin gene catalogue.</title>
        <authorList>
            <person name="Kono N."/>
            <person name="Nakamura H."/>
            <person name="Ohtoshi R."/>
            <person name="Moran D.A.P."/>
            <person name="Shinohara A."/>
            <person name="Yoshida Y."/>
            <person name="Fujiwara M."/>
            <person name="Mori M."/>
            <person name="Tomita M."/>
            <person name="Arakawa K."/>
        </authorList>
    </citation>
    <scope>NUCLEOTIDE SEQUENCE [LARGE SCALE GENOMIC DNA]</scope>
</reference>
<gene>
    <name evidence="1" type="ORF">AVEN_48236_1</name>
</gene>
<accession>A0A4Y2V4T1</accession>